<organism evidence="4 5">
    <name type="scientific">Candidatus Nanohalococcus occultus</name>
    <dbReference type="NCBI Taxonomy" id="2978047"/>
    <lineage>
        <taxon>Archaea</taxon>
        <taxon>Candidatus Nanohalarchaeota</taxon>
        <taxon>Candidatus Nanohalarchaeota incertae sedis</taxon>
        <taxon>Candidatus Nanohalococcus</taxon>
    </lineage>
</organism>
<keyword evidence="2 4" id="KW-0548">Nucleotidyltransferase</keyword>
<sequence length="130" mass="14497">MKRVMAQGCFDVIHPGHLHYLEKSADLGDELVVVVARDSRVGDRKKLAFNEDERVEILNALETVDRAVLGSEGDIYSTVKEIDPNVITVGYDQSHETEEVQKLAEDATEHDVKVKRISGKGDYSSSKIKN</sequence>
<dbReference type="PANTHER" id="PTHR43793">
    <property type="entry name" value="FAD SYNTHASE"/>
    <property type="match status" value="1"/>
</dbReference>
<reference evidence="4 5" key="1">
    <citation type="submission" date="2022-09" db="EMBL/GenBank/DDBJ databases">
        <title>Xylan utilization by haloarchaea-nanohaloarchaea associations.</title>
        <authorList>
            <person name="Yakimov M."/>
        </authorList>
    </citation>
    <scope>NUCLEOTIDE SEQUENCE [LARGE SCALE GENOMIC DNA]</scope>
    <source>
        <strain evidence="4 5">SVXNc</strain>
    </source>
</reference>
<dbReference type="EC" id="2.7.7.2" evidence="4"/>
<dbReference type="Gene3D" id="3.40.50.620">
    <property type="entry name" value="HUPs"/>
    <property type="match status" value="1"/>
</dbReference>
<evidence type="ECO:0000259" key="3">
    <source>
        <dbReference type="Pfam" id="PF01467"/>
    </source>
</evidence>
<keyword evidence="5" id="KW-1185">Reference proteome</keyword>
<dbReference type="InterPro" id="IPR004821">
    <property type="entry name" value="Cyt_trans-like"/>
</dbReference>
<dbReference type="SUPFAM" id="SSF52374">
    <property type="entry name" value="Nucleotidylyl transferase"/>
    <property type="match status" value="1"/>
</dbReference>
<dbReference type="RefSeq" id="WP_347722179.1">
    <property type="nucleotide sequence ID" value="NZ_CP104395.1"/>
</dbReference>
<keyword evidence="1 4" id="KW-0808">Transferase</keyword>
<accession>A0ABY8CDK8</accession>
<dbReference type="PANTHER" id="PTHR43793:SF1">
    <property type="entry name" value="FAD SYNTHASE"/>
    <property type="match status" value="1"/>
</dbReference>
<dbReference type="Pfam" id="PF01467">
    <property type="entry name" value="CTP_transf_like"/>
    <property type="match status" value="1"/>
</dbReference>
<evidence type="ECO:0000313" key="4">
    <source>
        <dbReference type="EMBL" id="WEL19307.1"/>
    </source>
</evidence>
<evidence type="ECO:0000256" key="1">
    <source>
        <dbReference type="ARBA" id="ARBA00022679"/>
    </source>
</evidence>
<evidence type="ECO:0000313" key="5">
    <source>
        <dbReference type="Proteomes" id="UP001218034"/>
    </source>
</evidence>
<protein>
    <submittedName>
        <fullName evidence="4">FAD synthetase</fullName>
        <ecNumber evidence="4">2.7.7.2</ecNumber>
    </submittedName>
</protein>
<dbReference type="Proteomes" id="UP001218034">
    <property type="component" value="Chromosome"/>
</dbReference>
<name>A0ABY8CDK8_9ARCH</name>
<proteinExistence type="predicted"/>
<dbReference type="EMBL" id="CP104395">
    <property type="protein sequence ID" value="WEL19307.1"/>
    <property type="molecule type" value="Genomic_DNA"/>
</dbReference>
<dbReference type="InterPro" id="IPR014729">
    <property type="entry name" value="Rossmann-like_a/b/a_fold"/>
</dbReference>
<gene>
    <name evidence="4" type="primary">ribL</name>
    <name evidence="4" type="ORF">SVXNc_0280</name>
</gene>
<dbReference type="GO" id="GO:0003919">
    <property type="term" value="F:FMN adenylyltransferase activity"/>
    <property type="evidence" value="ECO:0007669"/>
    <property type="project" value="UniProtKB-EC"/>
</dbReference>
<dbReference type="NCBIfam" id="TIGR00125">
    <property type="entry name" value="cyt_tran_rel"/>
    <property type="match status" value="1"/>
</dbReference>
<evidence type="ECO:0000256" key="2">
    <source>
        <dbReference type="ARBA" id="ARBA00022695"/>
    </source>
</evidence>
<feature type="domain" description="Cytidyltransferase-like" evidence="3">
    <location>
        <begin position="6"/>
        <end position="129"/>
    </location>
</feature>
<dbReference type="InterPro" id="IPR050385">
    <property type="entry name" value="Archaeal_FAD_synthase"/>
</dbReference>
<dbReference type="GeneID" id="90589716"/>